<gene>
    <name evidence="2" type="ORF">TWF694_006684</name>
</gene>
<evidence type="ECO:0000313" key="2">
    <source>
        <dbReference type="EMBL" id="KAK6542743.1"/>
    </source>
</evidence>
<keyword evidence="3" id="KW-1185">Reference proteome</keyword>
<evidence type="ECO:0000256" key="1">
    <source>
        <dbReference type="SAM" id="MobiDB-lite"/>
    </source>
</evidence>
<feature type="region of interest" description="Disordered" evidence="1">
    <location>
        <begin position="29"/>
        <end position="56"/>
    </location>
</feature>
<feature type="compositionally biased region" description="Basic residues" evidence="1">
    <location>
        <begin position="31"/>
        <end position="42"/>
    </location>
</feature>
<organism evidence="2 3">
    <name type="scientific">Orbilia ellipsospora</name>
    <dbReference type="NCBI Taxonomy" id="2528407"/>
    <lineage>
        <taxon>Eukaryota</taxon>
        <taxon>Fungi</taxon>
        <taxon>Dikarya</taxon>
        <taxon>Ascomycota</taxon>
        <taxon>Pezizomycotina</taxon>
        <taxon>Orbiliomycetes</taxon>
        <taxon>Orbiliales</taxon>
        <taxon>Orbiliaceae</taxon>
        <taxon>Orbilia</taxon>
    </lineage>
</organism>
<sequence length="107" mass="11886">MGFFSVSFIYKRFVAKIKSLITKILFGGFGKNKKDKSKKKEKNKKESNGESRITGFSKGLGFGKKDEVGIAAEKGLSGTKGYEAMNDAASDTTSVKKKKRNPFKRMF</sequence>
<dbReference type="AlphaFoldDB" id="A0AAV9XL90"/>
<dbReference type="Proteomes" id="UP001365542">
    <property type="component" value="Unassembled WGS sequence"/>
</dbReference>
<reference evidence="2 3" key="1">
    <citation type="submission" date="2019-10" db="EMBL/GenBank/DDBJ databases">
        <authorList>
            <person name="Palmer J.M."/>
        </authorList>
    </citation>
    <scope>NUCLEOTIDE SEQUENCE [LARGE SCALE GENOMIC DNA]</scope>
    <source>
        <strain evidence="2 3">TWF694</strain>
    </source>
</reference>
<dbReference type="EMBL" id="JAVHJO010000002">
    <property type="protein sequence ID" value="KAK6542743.1"/>
    <property type="molecule type" value="Genomic_DNA"/>
</dbReference>
<protein>
    <submittedName>
        <fullName evidence="2">Uncharacterized protein</fullName>
    </submittedName>
</protein>
<accession>A0AAV9XL90</accession>
<proteinExistence type="predicted"/>
<comment type="caution">
    <text evidence="2">The sequence shown here is derived from an EMBL/GenBank/DDBJ whole genome shotgun (WGS) entry which is preliminary data.</text>
</comment>
<name>A0AAV9XL90_9PEZI</name>
<evidence type="ECO:0000313" key="3">
    <source>
        <dbReference type="Proteomes" id="UP001365542"/>
    </source>
</evidence>